<evidence type="ECO:0000313" key="2">
    <source>
        <dbReference type="Proteomes" id="UP000028725"/>
    </source>
</evidence>
<gene>
    <name evidence="1" type="ORF">DB31_1709</name>
</gene>
<comment type="caution">
    <text evidence="1">The sequence shown here is derived from an EMBL/GenBank/DDBJ whole genome shotgun (WGS) entry which is preliminary data.</text>
</comment>
<evidence type="ECO:0000313" key="1">
    <source>
        <dbReference type="EMBL" id="KFE64691.1"/>
    </source>
</evidence>
<protein>
    <submittedName>
        <fullName evidence="1">Uncharacterized protein</fullName>
    </submittedName>
</protein>
<name>A0A085WAH8_9BACT</name>
<dbReference type="EMBL" id="JMCB01000013">
    <property type="protein sequence ID" value="KFE64691.1"/>
    <property type="molecule type" value="Genomic_DNA"/>
</dbReference>
<dbReference type="Proteomes" id="UP000028725">
    <property type="component" value="Unassembled WGS sequence"/>
</dbReference>
<reference evidence="1 2" key="1">
    <citation type="submission" date="2014-04" db="EMBL/GenBank/DDBJ databases">
        <title>Genome assembly of Hyalangium minutum DSM 14724.</title>
        <authorList>
            <person name="Sharma G."/>
            <person name="Subramanian S."/>
        </authorList>
    </citation>
    <scope>NUCLEOTIDE SEQUENCE [LARGE SCALE GENOMIC DNA]</scope>
    <source>
        <strain evidence="1 2">DSM 14724</strain>
    </source>
</reference>
<dbReference type="STRING" id="394096.DB31_1709"/>
<keyword evidence="2" id="KW-1185">Reference proteome</keyword>
<organism evidence="1 2">
    <name type="scientific">Hyalangium minutum</name>
    <dbReference type="NCBI Taxonomy" id="394096"/>
    <lineage>
        <taxon>Bacteria</taxon>
        <taxon>Pseudomonadati</taxon>
        <taxon>Myxococcota</taxon>
        <taxon>Myxococcia</taxon>
        <taxon>Myxococcales</taxon>
        <taxon>Cystobacterineae</taxon>
        <taxon>Archangiaceae</taxon>
        <taxon>Hyalangium</taxon>
    </lineage>
</organism>
<sequence length="40" mass="4325">MGLPRGLRTGKNAMTAHAERESRFSVVCRSVLRVGTVAPI</sequence>
<dbReference type="AlphaFoldDB" id="A0A085WAH8"/>
<accession>A0A085WAH8</accession>
<proteinExistence type="predicted"/>